<keyword evidence="1" id="KW-0479">Metal-binding</keyword>
<proteinExistence type="predicted"/>
<organism evidence="2 3">
    <name type="scientific">Candidatus Scybalocola faecigallinarum</name>
    <dbReference type="NCBI Taxonomy" id="2840941"/>
    <lineage>
        <taxon>Bacteria</taxon>
        <taxon>Bacillati</taxon>
        <taxon>Bacillota</taxon>
        <taxon>Clostridia</taxon>
        <taxon>Lachnospirales</taxon>
        <taxon>Lachnospiraceae</taxon>
        <taxon>Lachnospiraceae incertae sedis</taxon>
        <taxon>Candidatus Scybalocola (ex Gilroy et al. 2021)</taxon>
    </lineage>
</organism>
<comment type="caution">
    <text evidence="2">The sequence shown here is derived from an EMBL/GenBank/DDBJ whole genome shotgun (WGS) entry which is preliminary data.</text>
</comment>
<dbReference type="InterPro" id="IPR036705">
    <property type="entry name" value="Ribosyl_crysJ1_sf"/>
</dbReference>
<feature type="binding site" evidence="1">
    <location>
        <position position="405"/>
    </location>
    <ligand>
        <name>Mg(2+)</name>
        <dbReference type="ChEBI" id="CHEBI:18420"/>
        <label>1</label>
    </ligand>
</feature>
<comment type="cofactor">
    <cofactor evidence="1">
        <name>Mg(2+)</name>
        <dbReference type="ChEBI" id="CHEBI:18420"/>
    </cofactor>
    <text evidence="1">Binds 2 magnesium ions per subunit.</text>
</comment>
<gene>
    <name evidence="2" type="ORF">IAB46_03255</name>
</gene>
<dbReference type="GO" id="GO:0046872">
    <property type="term" value="F:metal ion binding"/>
    <property type="evidence" value="ECO:0007669"/>
    <property type="project" value="UniProtKB-KW"/>
</dbReference>
<dbReference type="Proteomes" id="UP000823927">
    <property type="component" value="Unassembled WGS sequence"/>
</dbReference>
<feature type="binding site" evidence="1">
    <location>
        <position position="407"/>
    </location>
    <ligand>
        <name>Mg(2+)</name>
        <dbReference type="ChEBI" id="CHEBI:18420"/>
        <label>1</label>
    </ligand>
</feature>
<dbReference type="AlphaFoldDB" id="A0A9D1JPY0"/>
<dbReference type="InterPro" id="IPR005502">
    <property type="entry name" value="Ribosyl_crysJ1"/>
</dbReference>
<sequence>MLSEKLMWLKLSERVRDELIQCEYEGRNVKDYEAWADAVLAMPEGEEKEEMSKKLLLALESAPFTEENNLEEPDDYEEICRTLPEEAGVCMDFNREDYRDRLRGAWYGRAVGCLLGIPVESWHKERIQGFLEESGQWPLTAYMRSDVDERIRQKYGVGDIDPGHSYDRKNICWRNNVSAFPVDDDTNYTTCALRLVENRGIDFTCEDAAENWLMSFPALHACTAERAAMQNILNGVLPPKSGQYLNPYREWIGAQIRGDFFGYIHPGNPKAAAKMAWQDARVSHVKNGIYGEMYVAALLSLAGAWLPVSDWKDENMAGCLLCENALLQIPPKSRLAGDISRVISLYKAEASFESAIELIHGTYNEKIGFDWCYVNPNAMIVTACILWYAMDFSTGIAKAVESGFDTDCNGATVGSVLGMLGGYSAIDPKWLTGLDPVLNTSIHKYERLPLEEAVDRTLRLVVER</sequence>
<reference evidence="2" key="2">
    <citation type="journal article" date="2021" name="PeerJ">
        <title>Extensive microbial diversity within the chicken gut microbiome revealed by metagenomics and culture.</title>
        <authorList>
            <person name="Gilroy R."/>
            <person name="Ravi A."/>
            <person name="Getino M."/>
            <person name="Pursley I."/>
            <person name="Horton D.L."/>
            <person name="Alikhan N.F."/>
            <person name="Baker D."/>
            <person name="Gharbi K."/>
            <person name="Hall N."/>
            <person name="Watson M."/>
            <person name="Adriaenssens E.M."/>
            <person name="Foster-Nyarko E."/>
            <person name="Jarju S."/>
            <person name="Secka A."/>
            <person name="Antonio M."/>
            <person name="Oren A."/>
            <person name="Chaudhuri R.R."/>
            <person name="La Ragione R."/>
            <person name="Hildebrand F."/>
            <person name="Pallen M.J."/>
        </authorList>
    </citation>
    <scope>NUCLEOTIDE SEQUENCE</scope>
    <source>
        <strain evidence="2">CHK178-757</strain>
    </source>
</reference>
<dbReference type="SUPFAM" id="SSF101478">
    <property type="entry name" value="ADP-ribosylglycohydrolase"/>
    <property type="match status" value="1"/>
</dbReference>
<dbReference type="Pfam" id="PF03747">
    <property type="entry name" value="ADP_ribosyl_GH"/>
    <property type="match status" value="1"/>
</dbReference>
<dbReference type="EMBL" id="DVIT01000013">
    <property type="protein sequence ID" value="HIS46572.1"/>
    <property type="molecule type" value="Genomic_DNA"/>
</dbReference>
<evidence type="ECO:0000313" key="3">
    <source>
        <dbReference type="Proteomes" id="UP000823927"/>
    </source>
</evidence>
<keyword evidence="1" id="KW-0460">Magnesium</keyword>
<evidence type="ECO:0000256" key="1">
    <source>
        <dbReference type="PIRSR" id="PIRSR605502-1"/>
    </source>
</evidence>
<evidence type="ECO:0000313" key="2">
    <source>
        <dbReference type="EMBL" id="HIS46572.1"/>
    </source>
</evidence>
<reference evidence="2" key="1">
    <citation type="submission" date="2020-10" db="EMBL/GenBank/DDBJ databases">
        <authorList>
            <person name="Gilroy R."/>
        </authorList>
    </citation>
    <scope>NUCLEOTIDE SEQUENCE</scope>
    <source>
        <strain evidence="2">CHK178-757</strain>
    </source>
</reference>
<protein>
    <submittedName>
        <fullName evidence="2">ADP-ribosylglycohydrolase family protein</fullName>
    </submittedName>
</protein>
<name>A0A9D1JPY0_9FIRM</name>
<accession>A0A9D1JPY0</accession>
<dbReference type="Gene3D" id="1.10.4080.10">
    <property type="entry name" value="ADP-ribosylation/Crystallin J1"/>
    <property type="match status" value="1"/>
</dbReference>